<dbReference type="GO" id="GO:0004672">
    <property type="term" value="F:protein kinase activity"/>
    <property type="evidence" value="ECO:0007669"/>
    <property type="project" value="InterPro"/>
</dbReference>
<dbReference type="SUPFAM" id="SSF56112">
    <property type="entry name" value="Protein kinase-like (PK-like)"/>
    <property type="match status" value="1"/>
</dbReference>
<dbReference type="InterPro" id="IPR004147">
    <property type="entry name" value="ABC1_dom"/>
</dbReference>
<name>A0A1B0CL95_LUTLO</name>
<protein>
    <recommendedName>
        <fullName evidence="2">Protein kinase domain-containing protein</fullName>
    </recommendedName>
</protein>
<dbReference type="InterPro" id="IPR051130">
    <property type="entry name" value="Mito_struct-func_regulator"/>
</dbReference>
<dbReference type="GO" id="GO:0007005">
    <property type="term" value="P:mitochondrion organization"/>
    <property type="evidence" value="ECO:0007669"/>
    <property type="project" value="TreeGrafter"/>
</dbReference>
<evidence type="ECO:0000256" key="1">
    <source>
        <dbReference type="ARBA" id="ARBA00009670"/>
    </source>
</evidence>
<dbReference type="PANTHER" id="PTHR43173">
    <property type="entry name" value="ABC1 FAMILY PROTEIN"/>
    <property type="match status" value="1"/>
</dbReference>
<dbReference type="VEuPathDB" id="VectorBase:LLOJ005382"/>
<dbReference type="Pfam" id="PF03109">
    <property type="entry name" value="ABC1"/>
    <property type="match status" value="1"/>
</dbReference>
<dbReference type="InterPro" id="IPR011009">
    <property type="entry name" value="Kinase-like_dom_sf"/>
</dbReference>
<accession>A0A1B0CL95</accession>
<evidence type="ECO:0000313" key="4">
    <source>
        <dbReference type="Proteomes" id="UP000092461"/>
    </source>
</evidence>
<dbReference type="AlphaFoldDB" id="A0A1B0CL95"/>
<dbReference type="EMBL" id="AJWK01017050">
    <property type="status" value="NOT_ANNOTATED_CDS"/>
    <property type="molecule type" value="Genomic_DNA"/>
</dbReference>
<sequence>MVSVGRVIKYGIFGTTILGSGYSLHANDYNINSVALVRLANAALAIKDIAWTYKKQLYYREWDKTTEEYAAQKSVCHKIAAERLLKLICTNRGVYIKVGQHIGALEYLLPSEFVQTMKILHSKAPQNTVEVLYKVIRQDLKQNPEELFDDFEAEPLGTASLAQVHRAKLKDGTAVAVKVQHPYVRGNSIVDMKTMEICCKVMAWIFPDFNMQWLVDESKRNLPIELDFLNEGRNAEKIAGMFKGYKWLKIPKIFWNYSTDRVLVMEYVEGGQVDDVEYMRRHKIDPVQISNYLGVLYANMIFVNGFVHSDPHPGNILVAKTDKGETQVMLLDHGLYSTLSDQFRYDYSQLWLSILRVDRLAMRQFSEKLGIRGNLYGIFACMVTGRPWEAVVAGIVRTKQSTREKNLIQKETSLVLPQIADVLEHVDRQMLLILKTNDLIRSIETTLGTQNRQTAFSVMSRCCVQTVFQQKHAQTTSEWRRFTLRLQRTLIELKMSLYYAYLWVMNLKFWSRCSKVSSKSIKGRRTRDQGKKHNYIIYVYM</sequence>
<dbReference type="GO" id="GO:0005524">
    <property type="term" value="F:ATP binding"/>
    <property type="evidence" value="ECO:0007669"/>
    <property type="project" value="InterPro"/>
</dbReference>
<dbReference type="Gene3D" id="1.10.510.10">
    <property type="entry name" value="Transferase(Phosphotransferase) domain 1"/>
    <property type="match status" value="1"/>
</dbReference>
<dbReference type="SMART" id="SM00220">
    <property type="entry name" value="S_TKc"/>
    <property type="match status" value="1"/>
</dbReference>
<dbReference type="Proteomes" id="UP000092461">
    <property type="component" value="Unassembled WGS sequence"/>
</dbReference>
<dbReference type="GO" id="GO:0055088">
    <property type="term" value="P:lipid homeostasis"/>
    <property type="evidence" value="ECO:0007669"/>
    <property type="project" value="TreeGrafter"/>
</dbReference>
<evidence type="ECO:0000259" key="2">
    <source>
        <dbReference type="PROSITE" id="PS50011"/>
    </source>
</evidence>
<dbReference type="CDD" id="cd13969">
    <property type="entry name" value="ADCK1-like"/>
    <property type="match status" value="1"/>
</dbReference>
<dbReference type="GO" id="GO:0005743">
    <property type="term" value="C:mitochondrial inner membrane"/>
    <property type="evidence" value="ECO:0007669"/>
    <property type="project" value="TreeGrafter"/>
</dbReference>
<keyword evidence="4" id="KW-1185">Reference proteome</keyword>
<reference evidence="3" key="1">
    <citation type="submission" date="2020-05" db="UniProtKB">
        <authorList>
            <consortium name="EnsemblMetazoa"/>
        </authorList>
    </citation>
    <scope>IDENTIFICATION</scope>
    <source>
        <strain evidence="3">Jacobina</strain>
    </source>
</reference>
<organism evidence="3 4">
    <name type="scientific">Lutzomyia longipalpis</name>
    <name type="common">Sand fly</name>
    <dbReference type="NCBI Taxonomy" id="7200"/>
    <lineage>
        <taxon>Eukaryota</taxon>
        <taxon>Metazoa</taxon>
        <taxon>Ecdysozoa</taxon>
        <taxon>Arthropoda</taxon>
        <taxon>Hexapoda</taxon>
        <taxon>Insecta</taxon>
        <taxon>Pterygota</taxon>
        <taxon>Neoptera</taxon>
        <taxon>Endopterygota</taxon>
        <taxon>Diptera</taxon>
        <taxon>Nematocera</taxon>
        <taxon>Psychodoidea</taxon>
        <taxon>Psychodidae</taxon>
        <taxon>Lutzomyia</taxon>
        <taxon>Lutzomyia</taxon>
    </lineage>
</organism>
<dbReference type="InterPro" id="IPR000719">
    <property type="entry name" value="Prot_kinase_dom"/>
</dbReference>
<dbReference type="VEuPathDB" id="VectorBase:LLONM1_011183"/>
<evidence type="ECO:0000313" key="3">
    <source>
        <dbReference type="EnsemblMetazoa" id="LLOJ005382-PA"/>
    </source>
</evidence>
<comment type="similarity">
    <text evidence="1">Belongs to the protein kinase superfamily. ADCK protein kinase family.</text>
</comment>
<dbReference type="PROSITE" id="PS50011">
    <property type="entry name" value="PROTEIN_KINASE_DOM"/>
    <property type="match status" value="1"/>
</dbReference>
<feature type="domain" description="Protein kinase" evidence="2">
    <location>
        <begin position="150"/>
        <end position="468"/>
    </location>
</feature>
<proteinExistence type="inferred from homology"/>
<dbReference type="PANTHER" id="PTHR43173:SF19">
    <property type="entry name" value="AARF DOMAIN-CONTAINING PROTEIN KINASE 1"/>
    <property type="match status" value="1"/>
</dbReference>
<dbReference type="InterPro" id="IPR045307">
    <property type="entry name" value="ADCK1_dom"/>
</dbReference>
<dbReference type="EnsemblMetazoa" id="LLOJ005382-RA">
    <property type="protein sequence ID" value="LLOJ005382-PA"/>
    <property type="gene ID" value="LLOJ005382"/>
</dbReference>